<dbReference type="Gene3D" id="2.10.240.10">
    <property type="entry name" value="Dihydroorotate dehydrogenase, electron transfer subunit"/>
    <property type="match status" value="1"/>
</dbReference>
<keyword evidence="7" id="KW-0249">Electron transport</keyword>
<evidence type="ECO:0000256" key="1">
    <source>
        <dbReference type="ARBA" id="ARBA00006422"/>
    </source>
</evidence>
<reference evidence="13" key="1">
    <citation type="journal article" date="2019" name="Int. J. Syst. Evol. Microbiol.">
        <title>The Global Catalogue of Microorganisms (GCM) 10K type strain sequencing project: providing services to taxonomists for standard genome sequencing and annotation.</title>
        <authorList>
            <consortium name="The Broad Institute Genomics Platform"/>
            <consortium name="The Broad Institute Genome Sequencing Center for Infectious Disease"/>
            <person name="Wu L."/>
            <person name="Ma J."/>
        </authorList>
    </citation>
    <scope>NUCLEOTIDE SEQUENCE [LARGE SCALE GENOMIC DNA]</scope>
    <source>
        <strain evidence="13">JCM 18302</strain>
    </source>
</reference>
<evidence type="ECO:0000256" key="8">
    <source>
        <dbReference type="ARBA" id="ARBA00023004"/>
    </source>
</evidence>
<name>A0ABP9NPU0_9PSEU</name>
<keyword evidence="8" id="KW-0408">Iron</keyword>
<sequence length="274" mass="28923">MSIQSLERTDDDRPAPAWYRAEVLVNRRLTDRYHHLRLAAPGIAASARAGQFVMLTAAKDESAGPVLPRPMAIYTRDPAGGVVDIRYAVVGQGTRALSTFAPGERMVMVGPLGRGFTVHPETDRVLVVGRGIGTCSLTCVAQDLAHGPADLLAVTSGRDPDSVIGEELFRAHGAAAVWAVNDAEGTSDVAALRARLQGELDGRPPQQILTCGSERLARLCGELGERWGASVQVSLEAHMACGLGYCHGCSTGGAADAEESPLVCRDGPVFRLVS</sequence>
<keyword evidence="9" id="KW-0411">Iron-sulfur</keyword>
<gene>
    <name evidence="12" type="ORF">GCM10023320_47360</name>
</gene>
<comment type="caution">
    <text evidence="12">The sequence shown here is derived from an EMBL/GenBank/DDBJ whole genome shotgun (WGS) entry which is preliminary data.</text>
</comment>
<dbReference type="Gene3D" id="2.40.30.10">
    <property type="entry name" value="Translation factors"/>
    <property type="match status" value="1"/>
</dbReference>
<keyword evidence="2" id="KW-0813">Transport</keyword>
<organism evidence="12 13">
    <name type="scientific">Pseudonocardia adelaidensis</name>
    <dbReference type="NCBI Taxonomy" id="648754"/>
    <lineage>
        <taxon>Bacteria</taxon>
        <taxon>Bacillati</taxon>
        <taxon>Actinomycetota</taxon>
        <taxon>Actinomycetes</taxon>
        <taxon>Pseudonocardiales</taxon>
        <taxon>Pseudonocardiaceae</taxon>
        <taxon>Pseudonocardia</taxon>
    </lineage>
</organism>
<dbReference type="Pfam" id="PF10418">
    <property type="entry name" value="DHODB_Fe-S_bind"/>
    <property type="match status" value="1"/>
</dbReference>
<dbReference type="InterPro" id="IPR019480">
    <property type="entry name" value="Dihydroorotate_DH_Fe-S-bd"/>
</dbReference>
<dbReference type="PROSITE" id="PS51384">
    <property type="entry name" value="FAD_FR"/>
    <property type="match status" value="1"/>
</dbReference>
<evidence type="ECO:0000256" key="7">
    <source>
        <dbReference type="ARBA" id="ARBA00022982"/>
    </source>
</evidence>
<evidence type="ECO:0000256" key="4">
    <source>
        <dbReference type="ARBA" id="ARBA00022714"/>
    </source>
</evidence>
<evidence type="ECO:0000256" key="6">
    <source>
        <dbReference type="ARBA" id="ARBA00022827"/>
    </source>
</evidence>
<evidence type="ECO:0000256" key="5">
    <source>
        <dbReference type="ARBA" id="ARBA00022723"/>
    </source>
</evidence>
<dbReference type="InterPro" id="IPR037117">
    <property type="entry name" value="Dihydroorotate_DH_ele_sf"/>
</dbReference>
<evidence type="ECO:0000256" key="3">
    <source>
        <dbReference type="ARBA" id="ARBA00022630"/>
    </source>
</evidence>
<evidence type="ECO:0000259" key="11">
    <source>
        <dbReference type="PROSITE" id="PS51384"/>
    </source>
</evidence>
<evidence type="ECO:0000313" key="12">
    <source>
        <dbReference type="EMBL" id="GAA5128437.1"/>
    </source>
</evidence>
<proteinExistence type="inferred from homology"/>
<dbReference type="InterPro" id="IPR039261">
    <property type="entry name" value="FNR_nucleotide-bd"/>
</dbReference>
<dbReference type="RefSeq" id="WP_345607493.1">
    <property type="nucleotide sequence ID" value="NZ_BAABJO010000018.1"/>
</dbReference>
<dbReference type="EMBL" id="BAABJO010000018">
    <property type="protein sequence ID" value="GAA5128437.1"/>
    <property type="molecule type" value="Genomic_DNA"/>
</dbReference>
<dbReference type="PIRSF" id="PIRSF006816">
    <property type="entry name" value="Cyc3_hyd_g"/>
    <property type="match status" value="1"/>
</dbReference>
<feature type="domain" description="FAD-binding FR-type" evidence="11">
    <location>
        <begin position="16"/>
        <end position="118"/>
    </location>
</feature>
<dbReference type="SUPFAM" id="SSF63380">
    <property type="entry name" value="Riboflavin synthase domain-like"/>
    <property type="match status" value="1"/>
</dbReference>
<keyword evidence="3" id="KW-0285">Flavoprotein</keyword>
<dbReference type="SUPFAM" id="SSF52343">
    <property type="entry name" value="Ferredoxin reductase-like, C-terminal NADP-linked domain"/>
    <property type="match status" value="1"/>
</dbReference>
<evidence type="ECO:0000313" key="13">
    <source>
        <dbReference type="Proteomes" id="UP001500804"/>
    </source>
</evidence>
<keyword evidence="6" id="KW-0274">FAD</keyword>
<dbReference type="PANTHER" id="PTHR43513">
    <property type="entry name" value="DIHYDROOROTATE DEHYDROGENASE B (NAD(+)), ELECTRON TRANSFER SUBUNIT"/>
    <property type="match status" value="1"/>
</dbReference>
<protein>
    <submittedName>
        <fullName evidence="12">Dihydroorotate dehydrogenase electron transfer subunit</fullName>
    </submittedName>
</protein>
<keyword evidence="5" id="KW-0479">Metal-binding</keyword>
<keyword evidence="13" id="KW-1185">Reference proteome</keyword>
<keyword evidence="4" id="KW-0001">2Fe-2S</keyword>
<dbReference type="InterPro" id="IPR050353">
    <property type="entry name" value="PyrK_electron_transfer"/>
</dbReference>
<comment type="similarity">
    <text evidence="1">Belongs to the PyrK family.</text>
</comment>
<dbReference type="Proteomes" id="UP001500804">
    <property type="component" value="Unassembled WGS sequence"/>
</dbReference>
<evidence type="ECO:0000256" key="9">
    <source>
        <dbReference type="ARBA" id="ARBA00023014"/>
    </source>
</evidence>
<dbReference type="PANTHER" id="PTHR43513:SF3">
    <property type="entry name" value="DIHYDROOROTATE DEHYDROGENASE B (NAD(+)), ELECTRON TRANSFER SUBUNIT-RELATED"/>
    <property type="match status" value="1"/>
</dbReference>
<dbReference type="InterPro" id="IPR017927">
    <property type="entry name" value="FAD-bd_FR_type"/>
</dbReference>
<evidence type="ECO:0000256" key="2">
    <source>
        <dbReference type="ARBA" id="ARBA00022448"/>
    </source>
</evidence>
<evidence type="ECO:0000256" key="10">
    <source>
        <dbReference type="ARBA" id="ARBA00034078"/>
    </source>
</evidence>
<comment type="cofactor">
    <cofactor evidence="10">
        <name>[2Fe-2S] cluster</name>
        <dbReference type="ChEBI" id="CHEBI:190135"/>
    </cofactor>
</comment>
<dbReference type="InterPro" id="IPR012165">
    <property type="entry name" value="Cyt_c3_hydrogenase_gsu"/>
</dbReference>
<accession>A0ABP9NPU0</accession>
<dbReference type="InterPro" id="IPR017938">
    <property type="entry name" value="Riboflavin_synthase-like_b-brl"/>
</dbReference>